<dbReference type="AlphaFoldDB" id="A0AB40CJF0"/>
<keyword evidence="3" id="KW-1185">Reference proteome</keyword>
<sequence>MPSRCPSETPTPPPPFQTSSPLRRFQRIQGLAPPPLPLRVRPPLSRPLRLPLLYCRPLQPPLPPIPFLIAVLAFSHLLFALLKLSFNHSSSKQYEKQLSLLSRFIDCKTRAGDDHRRTFCADFLPCLEILTGILVGDKAAPVDILRRFLPAPI</sequence>
<dbReference type="GeneID" id="120275727"/>
<evidence type="ECO:0000313" key="4">
    <source>
        <dbReference type="RefSeq" id="XP_039138348.1"/>
    </source>
</evidence>
<evidence type="ECO:0000256" key="1">
    <source>
        <dbReference type="SAM" id="MobiDB-lite"/>
    </source>
</evidence>
<keyword evidence="2" id="KW-1133">Transmembrane helix</keyword>
<reference evidence="4" key="1">
    <citation type="submission" date="2025-08" db="UniProtKB">
        <authorList>
            <consortium name="RefSeq"/>
        </authorList>
    </citation>
    <scope>IDENTIFICATION</scope>
</reference>
<feature type="region of interest" description="Disordered" evidence="1">
    <location>
        <begin position="1"/>
        <end position="20"/>
    </location>
</feature>
<name>A0AB40CJF0_DIOCR</name>
<keyword evidence="2" id="KW-0472">Membrane</keyword>
<protein>
    <submittedName>
        <fullName evidence="4">Uncharacterized protein LOC120275727</fullName>
    </submittedName>
</protein>
<gene>
    <name evidence="4" type="primary">LOC120275727</name>
</gene>
<feature type="transmembrane region" description="Helical" evidence="2">
    <location>
        <begin position="65"/>
        <end position="86"/>
    </location>
</feature>
<dbReference type="Proteomes" id="UP001515500">
    <property type="component" value="Chromosome 14"/>
</dbReference>
<keyword evidence="2" id="KW-0812">Transmembrane</keyword>
<proteinExistence type="predicted"/>
<accession>A0AB40CJF0</accession>
<organism evidence="3 4">
    <name type="scientific">Dioscorea cayennensis subsp. rotundata</name>
    <name type="common">White Guinea yam</name>
    <name type="synonym">Dioscorea rotundata</name>
    <dbReference type="NCBI Taxonomy" id="55577"/>
    <lineage>
        <taxon>Eukaryota</taxon>
        <taxon>Viridiplantae</taxon>
        <taxon>Streptophyta</taxon>
        <taxon>Embryophyta</taxon>
        <taxon>Tracheophyta</taxon>
        <taxon>Spermatophyta</taxon>
        <taxon>Magnoliopsida</taxon>
        <taxon>Liliopsida</taxon>
        <taxon>Dioscoreales</taxon>
        <taxon>Dioscoreaceae</taxon>
        <taxon>Dioscorea</taxon>
    </lineage>
</organism>
<evidence type="ECO:0000256" key="2">
    <source>
        <dbReference type="SAM" id="Phobius"/>
    </source>
</evidence>
<dbReference type="RefSeq" id="XP_039138348.1">
    <property type="nucleotide sequence ID" value="XM_039282414.1"/>
</dbReference>
<evidence type="ECO:0000313" key="3">
    <source>
        <dbReference type="Proteomes" id="UP001515500"/>
    </source>
</evidence>